<feature type="signal peptide" evidence="4">
    <location>
        <begin position="1"/>
        <end position="35"/>
    </location>
</feature>
<organism evidence="6 7">
    <name type="scientific">Nocardioides luti</name>
    <dbReference type="NCBI Taxonomy" id="2761101"/>
    <lineage>
        <taxon>Bacteria</taxon>
        <taxon>Bacillati</taxon>
        <taxon>Actinomycetota</taxon>
        <taxon>Actinomycetes</taxon>
        <taxon>Propionibacteriales</taxon>
        <taxon>Nocardioidaceae</taxon>
        <taxon>Nocardioides</taxon>
    </lineage>
</organism>
<accession>A0A7X0RH59</accession>
<evidence type="ECO:0000313" key="6">
    <source>
        <dbReference type="EMBL" id="MBB6628248.1"/>
    </source>
</evidence>
<dbReference type="InterPro" id="IPR036881">
    <property type="entry name" value="Glyco_hydro_3_C_sf"/>
</dbReference>
<feature type="domain" description="Fibronectin type III-like" evidence="5">
    <location>
        <begin position="697"/>
        <end position="770"/>
    </location>
</feature>
<dbReference type="Gene3D" id="3.40.50.1700">
    <property type="entry name" value="Glycoside hydrolase family 3 C-terminal domain"/>
    <property type="match status" value="2"/>
</dbReference>
<gene>
    <name evidence="6" type="ORF">H5V45_13045</name>
</gene>
<keyword evidence="7" id="KW-1185">Reference proteome</keyword>
<evidence type="ECO:0000313" key="7">
    <source>
        <dbReference type="Proteomes" id="UP000523955"/>
    </source>
</evidence>
<sequence length="812" mass="86021">MTVVTASVTTHAVRRTRRRLTSLLVGTALATSTLAVTTLTGGATAAAPAPRAASTAAAAAQGAPKPCPTQTAHPWCDRSLSPDQRAQKFLRAMTVDEEITLVGGDSFGAAPHTGATYALPRLGLRPVYFSDGPVGPRQGEATAMPIPMALAATWDARLARTHGREIADEAKAKGNDVVFAPTVNLMRTPQGGRTYEAYGEDTFLTGRTAIGWIRGAQSTGVIANVKHYLANNQEGQNGVPPLSSGNGGRQVVDVQATERTLREVYLPQFEAAVKQAHVGTIMCAYNRINGDYACENHHTLQEILEKQWGFKGIVLADYGASKDTVGNLNNGLDFIPNQGQADQSYRPELIQAALASGQVTRATLDGHVLRILRTLFAYGVFDRRGYVNDDGQIAVRAHQRTARRTESRAITLLKNQGVLPLKKGVRKIAVIGPYADRFITGGGSGTVTARRVVTALEGIRTRAGKRVKVTYADGSDQAAAAALAKAADVAVLVVGDVQTEGQDKDCLGLNCPSDTANSEAVLVLQGSSCAQESCPLNGTDQDGLISAVAAVQKKTVVVLETGGPVLTPWRKDVAAVVEAWYPGQEGGTAIARMLFGDTDPGGRLPVTFPRTADQPQTAGDPRRYPGVAETVEYSEGILAGYKWYDAQHFTPAWAFGAGKSYTKFRYGALHVHAARGANRVATATMTVRNVGRRAGVAVPQLYLSKPSTAALEQAPRQLAGFTSVRLRRDQAARITFPLNNRSFATWAGTGAHAGWKVLPGCYRLAAGRSSRALPSHAVIGRGAGCGSADLRLGRRGSLVDPLPAAARAVLLR</sequence>
<reference evidence="6 7" key="1">
    <citation type="submission" date="2020-08" db="EMBL/GenBank/DDBJ databases">
        <authorList>
            <person name="Seo M.-J."/>
        </authorList>
    </citation>
    <scope>NUCLEOTIDE SEQUENCE [LARGE SCALE GENOMIC DNA]</scope>
    <source>
        <strain evidence="6 7">KIGAM211</strain>
    </source>
</reference>
<dbReference type="Gene3D" id="2.60.40.10">
    <property type="entry name" value="Immunoglobulins"/>
    <property type="match status" value="1"/>
</dbReference>
<evidence type="ECO:0000256" key="3">
    <source>
        <dbReference type="SAM" id="MobiDB-lite"/>
    </source>
</evidence>
<dbReference type="InterPro" id="IPR017853">
    <property type="entry name" value="GH"/>
</dbReference>
<dbReference type="Pfam" id="PF14310">
    <property type="entry name" value="Fn3-like"/>
    <property type="match status" value="1"/>
</dbReference>
<evidence type="ECO:0000256" key="2">
    <source>
        <dbReference type="ARBA" id="ARBA00022801"/>
    </source>
</evidence>
<keyword evidence="4" id="KW-0732">Signal</keyword>
<dbReference type="EMBL" id="JACKXE010000001">
    <property type="protein sequence ID" value="MBB6628248.1"/>
    <property type="molecule type" value="Genomic_DNA"/>
</dbReference>
<dbReference type="SMART" id="SM01217">
    <property type="entry name" value="Fn3_like"/>
    <property type="match status" value="1"/>
</dbReference>
<proteinExistence type="inferred from homology"/>
<dbReference type="SUPFAM" id="SSF52279">
    <property type="entry name" value="Beta-D-glucan exohydrolase, C-terminal domain"/>
    <property type="match status" value="1"/>
</dbReference>
<keyword evidence="2 6" id="KW-0378">Hydrolase</keyword>
<dbReference type="PANTHER" id="PTHR42715">
    <property type="entry name" value="BETA-GLUCOSIDASE"/>
    <property type="match status" value="1"/>
</dbReference>
<protein>
    <submittedName>
        <fullName evidence="6">Glycoside hydrolase family 3 C-terminal domain-containing protein</fullName>
    </submittedName>
</protein>
<dbReference type="InterPro" id="IPR002772">
    <property type="entry name" value="Glyco_hydro_3_C"/>
</dbReference>
<dbReference type="Gene3D" id="3.20.20.300">
    <property type="entry name" value="Glycoside hydrolase, family 3, N-terminal domain"/>
    <property type="match status" value="2"/>
</dbReference>
<name>A0A7X0RH59_9ACTN</name>
<comment type="similarity">
    <text evidence="1">Belongs to the glycosyl hydrolase 3 family.</text>
</comment>
<comment type="caution">
    <text evidence="6">The sequence shown here is derived from an EMBL/GenBank/DDBJ whole genome shotgun (WGS) entry which is preliminary data.</text>
</comment>
<evidence type="ECO:0000256" key="4">
    <source>
        <dbReference type="SAM" id="SignalP"/>
    </source>
</evidence>
<dbReference type="Pfam" id="PF01915">
    <property type="entry name" value="Glyco_hydro_3_C"/>
    <property type="match status" value="1"/>
</dbReference>
<evidence type="ECO:0000259" key="5">
    <source>
        <dbReference type="SMART" id="SM01217"/>
    </source>
</evidence>
<dbReference type="AlphaFoldDB" id="A0A7X0RH59"/>
<dbReference type="PANTHER" id="PTHR42715:SF10">
    <property type="entry name" value="BETA-GLUCOSIDASE"/>
    <property type="match status" value="1"/>
</dbReference>
<dbReference type="GO" id="GO:0005975">
    <property type="term" value="P:carbohydrate metabolic process"/>
    <property type="evidence" value="ECO:0007669"/>
    <property type="project" value="InterPro"/>
</dbReference>
<dbReference type="RefSeq" id="WP_185253328.1">
    <property type="nucleotide sequence ID" value="NZ_JACKXE010000001.1"/>
</dbReference>
<dbReference type="PRINTS" id="PR00133">
    <property type="entry name" value="GLHYDRLASE3"/>
</dbReference>
<dbReference type="InterPro" id="IPR026891">
    <property type="entry name" value="Fn3-like"/>
</dbReference>
<dbReference type="InterPro" id="IPR013783">
    <property type="entry name" value="Ig-like_fold"/>
</dbReference>
<dbReference type="Proteomes" id="UP000523955">
    <property type="component" value="Unassembled WGS sequence"/>
</dbReference>
<dbReference type="InterPro" id="IPR001764">
    <property type="entry name" value="Glyco_hydro_3_N"/>
</dbReference>
<feature type="chain" id="PRO_5039402199" evidence="4">
    <location>
        <begin position="36"/>
        <end position="812"/>
    </location>
</feature>
<dbReference type="InterPro" id="IPR050288">
    <property type="entry name" value="Cellulose_deg_GH3"/>
</dbReference>
<dbReference type="InterPro" id="IPR036962">
    <property type="entry name" value="Glyco_hydro_3_N_sf"/>
</dbReference>
<dbReference type="SUPFAM" id="SSF51445">
    <property type="entry name" value="(Trans)glycosidases"/>
    <property type="match status" value="1"/>
</dbReference>
<dbReference type="Pfam" id="PF00933">
    <property type="entry name" value="Glyco_hydro_3"/>
    <property type="match status" value="1"/>
</dbReference>
<evidence type="ECO:0000256" key="1">
    <source>
        <dbReference type="ARBA" id="ARBA00005336"/>
    </source>
</evidence>
<dbReference type="GO" id="GO:0004553">
    <property type="term" value="F:hydrolase activity, hydrolyzing O-glycosyl compounds"/>
    <property type="evidence" value="ECO:0007669"/>
    <property type="project" value="InterPro"/>
</dbReference>
<feature type="region of interest" description="Disordered" evidence="3">
    <location>
        <begin position="59"/>
        <end position="79"/>
    </location>
</feature>